<dbReference type="EMBL" id="BMIL01000003">
    <property type="protein sequence ID" value="GGC60508.1"/>
    <property type="molecule type" value="Genomic_DNA"/>
</dbReference>
<dbReference type="Pfam" id="PF13376">
    <property type="entry name" value="OmdA"/>
    <property type="match status" value="1"/>
</dbReference>
<dbReference type="Gene3D" id="3.90.1150.200">
    <property type="match status" value="1"/>
</dbReference>
<sequence>MEKVNSWRAELDLLVDIISRAGLSSTIKWGTDVFTYKGKNVVGIAGFKDYVALWFYNGVFLKDEHQVLQYAQEGKTKALRQLRFYNKEDIVADLILEYVKEAMALVDAGKRHKPEKLPRPAMPDLLDAALESNTKLKLAFEQLPPYKQKDYIEHIASAKRAETQLARLEQILPMILNGEGLHDKYGKR</sequence>
<accession>A0A916XCH8</accession>
<name>A0A916XCH8_9SPHI</name>
<comment type="caution">
    <text evidence="2">The sequence shown here is derived from an EMBL/GenBank/DDBJ whole genome shotgun (WGS) entry which is preliminary data.</text>
</comment>
<protein>
    <recommendedName>
        <fullName evidence="1">YdhG-like domain-containing protein</fullName>
    </recommendedName>
</protein>
<reference evidence="2" key="1">
    <citation type="journal article" date="2014" name="Int. J. Syst. Evol. Microbiol.">
        <title>Complete genome sequence of Corynebacterium casei LMG S-19264T (=DSM 44701T), isolated from a smear-ripened cheese.</title>
        <authorList>
            <consortium name="US DOE Joint Genome Institute (JGI-PGF)"/>
            <person name="Walter F."/>
            <person name="Albersmeier A."/>
            <person name="Kalinowski J."/>
            <person name="Ruckert C."/>
        </authorList>
    </citation>
    <scope>NUCLEOTIDE SEQUENCE</scope>
    <source>
        <strain evidence="2">CGMCC 1.15343</strain>
    </source>
</reference>
<reference evidence="2" key="2">
    <citation type="submission" date="2020-09" db="EMBL/GenBank/DDBJ databases">
        <authorList>
            <person name="Sun Q."/>
            <person name="Zhou Y."/>
        </authorList>
    </citation>
    <scope>NUCLEOTIDE SEQUENCE</scope>
    <source>
        <strain evidence="2">CGMCC 1.15343</strain>
    </source>
</reference>
<evidence type="ECO:0000259" key="1">
    <source>
        <dbReference type="Pfam" id="PF08818"/>
    </source>
</evidence>
<dbReference type="AlphaFoldDB" id="A0A916XCH8"/>
<gene>
    <name evidence="2" type="ORF">GCM10011387_12660</name>
</gene>
<organism evidence="2 3">
    <name type="scientific">Pedobacter quisquiliarum</name>
    <dbReference type="NCBI Taxonomy" id="1834438"/>
    <lineage>
        <taxon>Bacteria</taxon>
        <taxon>Pseudomonadati</taxon>
        <taxon>Bacteroidota</taxon>
        <taxon>Sphingobacteriia</taxon>
        <taxon>Sphingobacteriales</taxon>
        <taxon>Sphingobacteriaceae</taxon>
        <taxon>Pedobacter</taxon>
    </lineage>
</organism>
<dbReference type="Proteomes" id="UP000651668">
    <property type="component" value="Unassembled WGS sequence"/>
</dbReference>
<dbReference type="RefSeq" id="WP_188626010.1">
    <property type="nucleotide sequence ID" value="NZ_BMIL01000003.1"/>
</dbReference>
<dbReference type="InterPro" id="IPR014922">
    <property type="entry name" value="YdhG-like"/>
</dbReference>
<evidence type="ECO:0000313" key="3">
    <source>
        <dbReference type="Proteomes" id="UP000651668"/>
    </source>
</evidence>
<feature type="domain" description="YdhG-like" evidence="1">
    <location>
        <begin position="7"/>
        <end position="103"/>
    </location>
</feature>
<dbReference type="SUPFAM" id="SSF159888">
    <property type="entry name" value="YdhG-like"/>
    <property type="match status" value="1"/>
</dbReference>
<proteinExistence type="predicted"/>
<dbReference type="Pfam" id="PF08818">
    <property type="entry name" value="DUF1801"/>
    <property type="match status" value="1"/>
</dbReference>
<keyword evidence="3" id="KW-1185">Reference proteome</keyword>
<evidence type="ECO:0000313" key="2">
    <source>
        <dbReference type="EMBL" id="GGC60508.1"/>
    </source>
</evidence>